<organism evidence="2">
    <name type="scientific">Hexamita inflata</name>
    <dbReference type="NCBI Taxonomy" id="28002"/>
    <lineage>
        <taxon>Eukaryota</taxon>
        <taxon>Metamonada</taxon>
        <taxon>Diplomonadida</taxon>
        <taxon>Hexamitidae</taxon>
        <taxon>Hexamitinae</taxon>
        <taxon>Hexamita</taxon>
    </lineage>
</organism>
<protein>
    <submittedName>
        <fullName evidence="2">Uncharacterized protein</fullName>
    </submittedName>
</protein>
<feature type="region of interest" description="Disordered" evidence="1">
    <location>
        <begin position="1693"/>
        <end position="1728"/>
    </location>
</feature>
<reference evidence="3 4" key="2">
    <citation type="submission" date="2024-07" db="EMBL/GenBank/DDBJ databases">
        <authorList>
            <person name="Akdeniz Z."/>
        </authorList>
    </citation>
    <scope>NUCLEOTIDE SEQUENCE [LARGE SCALE GENOMIC DNA]</scope>
</reference>
<name>A0AA86UGY8_9EUKA</name>
<evidence type="ECO:0000313" key="3">
    <source>
        <dbReference type="EMBL" id="CAL6037912.1"/>
    </source>
</evidence>
<evidence type="ECO:0000313" key="4">
    <source>
        <dbReference type="Proteomes" id="UP001642409"/>
    </source>
</evidence>
<feature type="region of interest" description="Disordered" evidence="1">
    <location>
        <begin position="1367"/>
        <end position="1402"/>
    </location>
</feature>
<evidence type="ECO:0000256" key="1">
    <source>
        <dbReference type="SAM" id="MobiDB-lite"/>
    </source>
</evidence>
<dbReference type="EMBL" id="CAXDID020000138">
    <property type="protein sequence ID" value="CAL6037912.1"/>
    <property type="molecule type" value="Genomic_DNA"/>
</dbReference>
<evidence type="ECO:0000313" key="2">
    <source>
        <dbReference type="EMBL" id="CAI9951431.1"/>
    </source>
</evidence>
<dbReference type="EMBL" id="CATOUU010000824">
    <property type="protein sequence ID" value="CAI9951431.1"/>
    <property type="molecule type" value="Genomic_DNA"/>
</dbReference>
<feature type="compositionally biased region" description="Basic and acidic residues" evidence="1">
    <location>
        <begin position="1388"/>
        <end position="1402"/>
    </location>
</feature>
<accession>A0AA86UGY8</accession>
<proteinExistence type="predicted"/>
<gene>
    <name evidence="3" type="ORF">HINF_LOCUS37114</name>
    <name evidence="2" type="ORF">HINF_LOCUS39076</name>
</gene>
<comment type="caution">
    <text evidence="2">The sequence shown here is derived from an EMBL/GenBank/DDBJ whole genome shotgun (WGS) entry which is preliminary data.</text>
</comment>
<dbReference type="Proteomes" id="UP001642409">
    <property type="component" value="Unassembled WGS sequence"/>
</dbReference>
<sequence>MRVLFVNNINASNIPAYIKKDISTQKYKDFIAIDMEIAIQSSKYAEQFKKPMSAAYTHKMQRMLIIEQLKKFKLQDSSMPSIGFPTQLTVVLLSGFTHFNQYSGELKLLNVSEKQQIQQEFQRELKLTCYYELEQVVDDQKQKKQQKQETIQPLQYVINEVAEQCPVQLAIIQQIMQEFILRDIYNTVMIKSNIYNISGKTMRINLYPVVYTTPSDSQLVNLYDVTKIKQQQLSTYQYLMKDLKQDENELPVILGCMLDTVILTSVKQQVKPSQFDDDLLLSEEELLSNEQNLSQYQFRNEEGDVTKEVSIFDTYSQLTKRYHSSQSRYYLKRVIDSILVHQEEQQNPRTVMLRKSDFSELARMFMKDLNDKEITLQEAESVIRKTILGHMVEQKEQIILTEPVNMNIDHLELVKLGQPEFKKYNQLSVMAQLSQNYVPHVVTEKINEMCNCKCITIEPQLKTECTDLSLAETKNQIELDLQRICRMLNIQFSPDMFKNFAPNYQEWIEQFLKLQILRERPDSKPQKKPEAGKQELIFKSEIVDAKEIEDLFEVVDAKNKDKDKKSKKVVNPFSPVYQSQVLQFVGYYVHRLFCANQPARSPENRSPQKSPVQSSKCLEIKPSVQLDAQTVYKASRQIYSLQHLEELVKLCGELSCLQFGYTKQQQQQLKEKEKQDPKKQTQAELSPYQVLPIDLHAAFASFFVINFGDERMAFSFNKIFSEVQELGEPRNTIYFGKKANNVQFFKNSVSSQAKAVLDDLYKNLPLLQQLNGFKNGKPNQVAPKAPLETNFRILDQPRNFGQFSVPICDRSIIHSKRSQLKLYRCMSGFQISLEDQFAPQSELVDKLSLVENVAIPLNVQTRPISPAKTDKNDKNAKPAVTVPDELQKVQLVRQQVDHDQLGFSNMYPSSARFDANFLDGWRAVTIGQTIVFQKDQLQLTLGLDEKICISSGGNQCEIQGHAVKMQWGLKSHAIDDVFGLNAETFKPVPNFFSSAVISTCESAMLFQNLSSSSSDEIKIGHIRQEFNVFELVSVESKNFEPLIFESDEKLAYFNLNSIGVQVIFGSKCKLVHTSQNDTFIIKNHSVFAVKSDSSILSFFNVESSGKLPKVIERPVSPTVKGKKEVKPAEQPAEQPVQIFASPVILYGGPGHALYSSLLEKRSRYLRHCNINSRIAFDLQKKLKPTFSNPENQIKFEIQDPIELLFAMKDECVAQYKTLPAFSQQLQQQLAKKQNIQRLHNELFIPISDTQVSMLQGIYRFVLGGEALAESPLYPSISCYDWAGNTTHLRLGAPLQHKFDVQVQVQAQQQGKTKEVVYETVNQTIFAQDVTSPTVPPCNSSTVQTDTIAQINNLVEQREAEVLKFLEQQKRPKSTASEQTLKKPAKQQKAKEKPVEEPEPQLELKPREIEDILSELVKVEVKTPVALAIDGFVQQTHTMYPRQQDVVLNDVQLEKFVNNLNPAIPNPAQQISQTRYIVVPLAPEQKPILGMQSHIENDAPWMAVNKKDLQGLRYYSSLAGFTQAPGTSFVEGAESTAFRFNEQIFRHFYISEPQLHSKITQLNSKIQKTYEDLKAKQNAGESIATYPKYMQVMKALNNTDAKLLQTLETTKEKSRKILAIRSQKMVQEEDEDLNQDLFQEVADIILSDKKNQLREKERVRQRQLEIELENQLQKERIVQQQNIKLGQDKMDDYYIDKPLKKPSSGKQYKPQSPKPNKIVPPEEDDSDEEFGVNTLKSQSFLKKHPYLKDVAQAEMPAILPKLTGYAKGQVKTKLIKIIPDKLNSKVQKNAVILKNMVDQTLSVTVEFPNQLIQVEMKEFEMKPFESKTVIVQHLRFGDAALKFICNGENIQDVVKVEVFF</sequence>
<keyword evidence="4" id="KW-1185">Reference proteome</keyword>
<reference evidence="2" key="1">
    <citation type="submission" date="2023-06" db="EMBL/GenBank/DDBJ databases">
        <authorList>
            <person name="Kurt Z."/>
        </authorList>
    </citation>
    <scope>NUCLEOTIDE SEQUENCE</scope>
</reference>